<comment type="caution">
    <text evidence="2">The sequence shown here is derived from an EMBL/GenBank/DDBJ whole genome shotgun (WGS) entry which is preliminary data.</text>
</comment>
<dbReference type="Proteomes" id="UP001552594">
    <property type="component" value="Unassembled WGS sequence"/>
</dbReference>
<keyword evidence="3" id="KW-1185">Reference proteome</keyword>
<proteinExistence type="predicted"/>
<evidence type="ECO:0000313" key="2">
    <source>
        <dbReference type="EMBL" id="MEV5506573.1"/>
    </source>
</evidence>
<name>A0ABV3JUK5_STRON</name>
<sequence length="182" mass="19888">MPDITHPEYFLQLARTLDRMTADLPAAGQLQRGDDITPAIQKLIGDASCVLMEISEELTTSYRDEVLHRPSHGPVERFGTAALAQSAVPLGMALSHLGHVTERLGFLHGHLLQPAVGKRIPIPLDARQPLQERLDLVAPLLRTAAQQLRTNAAELSRIHAARSRTSPAPAMPAEARPARVMR</sequence>
<evidence type="ECO:0000256" key="1">
    <source>
        <dbReference type="SAM" id="MobiDB-lite"/>
    </source>
</evidence>
<protein>
    <submittedName>
        <fullName evidence="2">Uncharacterized protein</fullName>
    </submittedName>
</protein>
<feature type="region of interest" description="Disordered" evidence="1">
    <location>
        <begin position="160"/>
        <end position="182"/>
    </location>
</feature>
<evidence type="ECO:0000313" key="3">
    <source>
        <dbReference type="Proteomes" id="UP001552594"/>
    </source>
</evidence>
<reference evidence="2 3" key="1">
    <citation type="submission" date="2024-06" db="EMBL/GenBank/DDBJ databases">
        <title>The Natural Products Discovery Center: Release of the First 8490 Sequenced Strains for Exploring Actinobacteria Biosynthetic Diversity.</title>
        <authorList>
            <person name="Kalkreuter E."/>
            <person name="Kautsar S.A."/>
            <person name="Yang D."/>
            <person name="Bader C.D."/>
            <person name="Teijaro C.N."/>
            <person name="Fluegel L."/>
            <person name="Davis C.M."/>
            <person name="Simpson J.R."/>
            <person name="Lauterbach L."/>
            <person name="Steele A.D."/>
            <person name="Gui C."/>
            <person name="Meng S."/>
            <person name="Li G."/>
            <person name="Viehrig K."/>
            <person name="Ye F."/>
            <person name="Su P."/>
            <person name="Kiefer A.F."/>
            <person name="Nichols A."/>
            <person name="Cepeda A.J."/>
            <person name="Yan W."/>
            <person name="Fan B."/>
            <person name="Jiang Y."/>
            <person name="Adhikari A."/>
            <person name="Zheng C.-J."/>
            <person name="Schuster L."/>
            <person name="Cowan T.M."/>
            <person name="Smanski M.J."/>
            <person name="Chevrette M.G."/>
            <person name="De Carvalho L.P.S."/>
            <person name="Shen B."/>
        </authorList>
    </citation>
    <scope>NUCLEOTIDE SEQUENCE [LARGE SCALE GENOMIC DNA]</scope>
    <source>
        <strain evidence="2 3">NPDC052347</strain>
    </source>
</reference>
<accession>A0ABV3JUK5</accession>
<organism evidence="2 3">
    <name type="scientific">Streptomyces orinoci</name>
    <name type="common">Streptoverticillium orinoci</name>
    <dbReference type="NCBI Taxonomy" id="67339"/>
    <lineage>
        <taxon>Bacteria</taxon>
        <taxon>Bacillati</taxon>
        <taxon>Actinomycetota</taxon>
        <taxon>Actinomycetes</taxon>
        <taxon>Kitasatosporales</taxon>
        <taxon>Streptomycetaceae</taxon>
        <taxon>Streptomyces</taxon>
    </lineage>
</organism>
<dbReference type="RefSeq" id="WP_153068621.1">
    <property type="nucleotide sequence ID" value="NZ_JBFAUK010000005.1"/>
</dbReference>
<gene>
    <name evidence="2" type="ORF">AB0L16_08840</name>
</gene>
<dbReference type="EMBL" id="JBFAUK010000005">
    <property type="protein sequence ID" value="MEV5506573.1"/>
    <property type="molecule type" value="Genomic_DNA"/>
</dbReference>